<accession>A0A2J5HGZ1</accession>
<dbReference type="SUPFAM" id="SSF52833">
    <property type="entry name" value="Thioredoxin-like"/>
    <property type="match status" value="1"/>
</dbReference>
<reference evidence="3" key="1">
    <citation type="submission" date="2017-12" db="EMBL/GenBank/DDBJ databases">
        <authorList>
            <consortium name="DOE Joint Genome Institute"/>
            <person name="Mondo S.J."/>
            <person name="Kjaerbolling I."/>
            <person name="Vesth T.C."/>
            <person name="Frisvad J.C."/>
            <person name="Nybo J.L."/>
            <person name="Theobald S."/>
            <person name="Kuo A."/>
            <person name="Bowyer P."/>
            <person name="Matsuda Y."/>
            <person name="Lyhne E.K."/>
            <person name="Kogle M.E."/>
            <person name="Clum A."/>
            <person name="Lipzen A."/>
            <person name="Salamov A."/>
            <person name="Ngan C.Y."/>
            <person name="Daum C."/>
            <person name="Chiniquy J."/>
            <person name="Barry K."/>
            <person name="LaButti K."/>
            <person name="Haridas S."/>
            <person name="Simmons B.A."/>
            <person name="Magnuson J.K."/>
            <person name="Mortensen U.H."/>
            <person name="Larsen T.O."/>
            <person name="Grigoriev I.V."/>
            <person name="Baker S.E."/>
            <person name="Andersen M.R."/>
            <person name="Nordberg H.P."/>
            <person name="Cantor M.N."/>
            <person name="Hua S.X."/>
        </authorList>
    </citation>
    <scope>NUCLEOTIDE SEQUENCE [LARGE SCALE GENOMIC DNA]</scope>
    <source>
        <strain evidence="3">IBT 19404</strain>
    </source>
</reference>
<evidence type="ECO:0000256" key="1">
    <source>
        <dbReference type="SAM" id="MobiDB-lite"/>
    </source>
</evidence>
<feature type="region of interest" description="Disordered" evidence="1">
    <location>
        <begin position="1"/>
        <end position="23"/>
    </location>
</feature>
<dbReference type="Gene3D" id="3.40.30.10">
    <property type="entry name" value="Glutaredoxin"/>
    <property type="match status" value="1"/>
</dbReference>
<dbReference type="OrthoDB" id="40334at2759"/>
<dbReference type="InterPro" id="IPR036249">
    <property type="entry name" value="Thioredoxin-like_sf"/>
</dbReference>
<dbReference type="InterPro" id="IPR032801">
    <property type="entry name" value="PXL2A/B/C"/>
</dbReference>
<dbReference type="PANTHER" id="PTHR28630:SF3">
    <property type="entry name" value="PEROXIREDOXIN-LIKE 2C"/>
    <property type="match status" value="1"/>
</dbReference>
<gene>
    <name evidence="2" type="ORF">BDW42DRAFT_179373</name>
</gene>
<dbReference type="EMBL" id="KZ559627">
    <property type="protein sequence ID" value="PLN76110.1"/>
    <property type="molecule type" value="Genomic_DNA"/>
</dbReference>
<dbReference type="AlphaFoldDB" id="A0A2J5HGZ1"/>
<dbReference type="Pfam" id="PF13911">
    <property type="entry name" value="AhpC-TSA_2"/>
    <property type="match status" value="1"/>
</dbReference>
<proteinExistence type="predicted"/>
<dbReference type="PANTHER" id="PTHR28630">
    <property type="match status" value="1"/>
</dbReference>
<sequence>MSAESATEPGAHPSPIENSELPSRETIHTIHHRTVLDKDGQAHQLGSLYSGSGVAKRVLVIFVRHFFCGSCQEFLRTLSNSITPEALLPHQTSIAVIGCGDPGLIEVYGRETGCRFPIYTDPTRQLYHDLGLVSTWDLGPQPDYIKKSMPRIVIESIVQALKHVPSGLAHKGGDSKQIGGEFLFEPVEAGSAEGEGAEKQVTWFHRMTTTRDHTEVPELKKVLGIGTQR</sequence>
<name>A0A2J5HGZ1_9EURO</name>
<dbReference type="FunFam" id="3.40.30.10:FF:000404">
    <property type="entry name" value="WGS project CABT00000000 data, contig 2.14"/>
    <property type="match status" value="1"/>
</dbReference>
<organism evidence="2 3">
    <name type="scientific">Aspergillus taichungensis</name>
    <dbReference type="NCBI Taxonomy" id="482145"/>
    <lineage>
        <taxon>Eukaryota</taxon>
        <taxon>Fungi</taxon>
        <taxon>Dikarya</taxon>
        <taxon>Ascomycota</taxon>
        <taxon>Pezizomycotina</taxon>
        <taxon>Eurotiomycetes</taxon>
        <taxon>Eurotiomycetidae</taxon>
        <taxon>Eurotiales</taxon>
        <taxon>Aspergillaceae</taxon>
        <taxon>Aspergillus</taxon>
        <taxon>Aspergillus subgen. Circumdati</taxon>
    </lineage>
</organism>
<dbReference type="Proteomes" id="UP000235023">
    <property type="component" value="Unassembled WGS sequence"/>
</dbReference>
<keyword evidence="3" id="KW-1185">Reference proteome</keyword>
<evidence type="ECO:0000313" key="3">
    <source>
        <dbReference type="Proteomes" id="UP000235023"/>
    </source>
</evidence>
<dbReference type="CDD" id="cd02970">
    <property type="entry name" value="PRX_like2"/>
    <property type="match status" value="1"/>
</dbReference>
<evidence type="ECO:0000313" key="2">
    <source>
        <dbReference type="EMBL" id="PLN76110.1"/>
    </source>
</evidence>
<protein>
    <submittedName>
        <fullName evidence="2">AhpC/TSA antioxidant enzyme-domain-containing protein</fullName>
    </submittedName>
</protein>